<feature type="transmembrane region" description="Helical" evidence="1">
    <location>
        <begin position="6"/>
        <end position="23"/>
    </location>
</feature>
<gene>
    <name evidence="2" type="ORF">SAMN04489746_1276</name>
</gene>
<accession>A0AB38A7M9</accession>
<keyword evidence="1" id="KW-0812">Transmembrane</keyword>
<name>A0AB38A7M9_9ACTN</name>
<organism evidence="2 3">
    <name type="scientific">Atopobium minutum</name>
    <dbReference type="NCBI Taxonomy" id="1381"/>
    <lineage>
        <taxon>Bacteria</taxon>
        <taxon>Bacillati</taxon>
        <taxon>Actinomycetota</taxon>
        <taxon>Coriobacteriia</taxon>
        <taxon>Coriobacteriales</taxon>
        <taxon>Atopobiaceae</taxon>
        <taxon>Atopobium</taxon>
    </lineage>
</organism>
<evidence type="ECO:0000313" key="3">
    <source>
        <dbReference type="Proteomes" id="UP000183687"/>
    </source>
</evidence>
<evidence type="ECO:0000256" key="1">
    <source>
        <dbReference type="SAM" id="Phobius"/>
    </source>
</evidence>
<sequence>MSPVDIVVFAVVVAIIALAVHSLRHSKGQCAGCGSSSSCASHSGGSSCCSAAESMVSNMEAKVASEK</sequence>
<dbReference type="AlphaFoldDB" id="A0AB38A7M9"/>
<dbReference type="EMBL" id="FNSH01000001">
    <property type="protein sequence ID" value="SEB91696.1"/>
    <property type="molecule type" value="Genomic_DNA"/>
</dbReference>
<evidence type="ECO:0008006" key="4">
    <source>
        <dbReference type="Google" id="ProtNLM"/>
    </source>
</evidence>
<evidence type="ECO:0000313" key="2">
    <source>
        <dbReference type="EMBL" id="SEB91696.1"/>
    </source>
</evidence>
<proteinExistence type="predicted"/>
<comment type="caution">
    <text evidence="2">The sequence shown here is derived from an EMBL/GenBank/DDBJ whole genome shotgun (WGS) entry which is preliminary data.</text>
</comment>
<keyword evidence="1" id="KW-0472">Membrane</keyword>
<dbReference type="Proteomes" id="UP000183687">
    <property type="component" value="Unassembled WGS sequence"/>
</dbReference>
<keyword evidence="1" id="KW-1133">Transmembrane helix</keyword>
<reference evidence="2 3" key="1">
    <citation type="submission" date="2016-10" db="EMBL/GenBank/DDBJ databases">
        <authorList>
            <person name="Varghese N."/>
            <person name="Submissions S."/>
        </authorList>
    </citation>
    <scope>NUCLEOTIDE SEQUENCE [LARGE SCALE GENOMIC DNA]</scope>
    <source>
        <strain evidence="2 3">DSM 20586</strain>
    </source>
</reference>
<protein>
    <recommendedName>
        <fullName evidence="4">Virus attachment protein p12 family protein</fullName>
    </recommendedName>
</protein>